<sequence>MGSRNVLGLVIFLASGALLAFLAGISAAVLNLPPTALIREAKDTAEELIRGPWYRDPRWMPRRYEGVGLVKHDTERSWPGLTVMQGMFDEGIQARVYDTDGTLLREWPLDFHAIWPDPTHIVPASAIPQGSGGYHTQGIALQEDGSVLINFAERGTVRLGPCGDVVWTVDQMTHHSITENPDGSYWIPNKRDPSTVAPEYMLPGASVEAILNSDNYYADSALRIDPEGRVVEDIPILEPTIDWLAEHQEFEIIHGLNPEDLDPVHLNDIEVVTPELSARIPGAEAGDLLLSMRNLNALAVLNKASGKIVWMQHGPWVQQHDPDIAPDGTITVFDNGGGAMVPGRDFAGARILRFDPATSLTETIYPSTEDHLFFSFIMGTHQTLPNGNILVTESMSGRVFEITPDGELVWSMVFVAGTSSAALVEEARRYPLDYVDRSVWVCS</sequence>
<protein>
    <recommendedName>
        <fullName evidence="3">Arylsulfotransferase (ASST)</fullName>
    </recommendedName>
</protein>
<name>A0AA90YWA6_9RHOB</name>
<comment type="caution">
    <text evidence="1">The sequence shown here is derived from an EMBL/GenBank/DDBJ whole genome shotgun (WGS) entry which is preliminary data.</text>
</comment>
<evidence type="ECO:0008006" key="3">
    <source>
        <dbReference type="Google" id="ProtNLM"/>
    </source>
</evidence>
<evidence type="ECO:0000313" key="1">
    <source>
        <dbReference type="EMBL" id="NOE20671.1"/>
    </source>
</evidence>
<dbReference type="PANTHER" id="PTHR35340">
    <property type="entry name" value="PQQ ENZYME REPEAT PROTEIN-RELATED"/>
    <property type="match status" value="1"/>
</dbReference>
<dbReference type="Proteomes" id="UP000597886">
    <property type="component" value="Unassembled WGS sequence"/>
</dbReference>
<reference evidence="1" key="1">
    <citation type="submission" date="2019-12" db="EMBL/GenBank/DDBJ databases">
        <title>Ruegeria JWLKs population differentiation of coral mucus and skeleton niches.</title>
        <authorList>
            <person name="Luo D."/>
        </authorList>
    </citation>
    <scope>NUCLEOTIDE SEQUENCE</scope>
    <source>
        <strain evidence="1">HKCCD6181</strain>
    </source>
</reference>
<dbReference type="InterPro" id="IPR039535">
    <property type="entry name" value="ASST-like"/>
</dbReference>
<dbReference type="Pfam" id="PF14269">
    <property type="entry name" value="Arylsulfotran_2"/>
    <property type="match status" value="1"/>
</dbReference>
<dbReference type="SUPFAM" id="SSF101898">
    <property type="entry name" value="NHL repeat"/>
    <property type="match status" value="1"/>
</dbReference>
<dbReference type="PANTHER" id="PTHR35340:SF5">
    <property type="entry name" value="ASST-DOMAIN-CONTAINING PROTEIN"/>
    <property type="match status" value="1"/>
</dbReference>
<gene>
    <name evidence="1" type="ORF">GS634_21285</name>
</gene>
<dbReference type="InterPro" id="IPR053143">
    <property type="entry name" value="Arylsulfate_ST"/>
</dbReference>
<dbReference type="AlphaFoldDB" id="A0AA90YWA6"/>
<evidence type="ECO:0000313" key="2">
    <source>
        <dbReference type="Proteomes" id="UP000597886"/>
    </source>
</evidence>
<dbReference type="EMBL" id="WVRA01000012">
    <property type="protein sequence ID" value="NOE20671.1"/>
    <property type="molecule type" value="Genomic_DNA"/>
</dbReference>
<accession>A0AA90YWA6</accession>
<proteinExistence type="predicted"/>
<organism evidence="1 2">
    <name type="scientific">Ruegeria atlantica</name>
    <dbReference type="NCBI Taxonomy" id="81569"/>
    <lineage>
        <taxon>Bacteria</taxon>
        <taxon>Pseudomonadati</taxon>
        <taxon>Pseudomonadota</taxon>
        <taxon>Alphaproteobacteria</taxon>
        <taxon>Rhodobacterales</taxon>
        <taxon>Roseobacteraceae</taxon>
        <taxon>Ruegeria</taxon>
    </lineage>
</organism>
<dbReference type="RefSeq" id="WP_171331794.1">
    <property type="nucleotide sequence ID" value="NZ_WVRA01000012.1"/>
</dbReference>